<dbReference type="EMBL" id="VTPC01001678">
    <property type="protein sequence ID" value="KAF2901362.1"/>
    <property type="molecule type" value="Genomic_DNA"/>
</dbReference>
<dbReference type="AlphaFoldDB" id="A0A8K0GGZ2"/>
<dbReference type="GO" id="GO:0006749">
    <property type="term" value="P:glutathione metabolic process"/>
    <property type="evidence" value="ECO:0007669"/>
    <property type="project" value="TreeGrafter"/>
</dbReference>
<dbReference type="PROSITE" id="PS50405">
    <property type="entry name" value="GST_CTER"/>
    <property type="match status" value="1"/>
</dbReference>
<organism evidence="2 3">
    <name type="scientific">Ignelater luminosus</name>
    <name type="common">Cucubano</name>
    <name type="synonym">Pyrophorus luminosus</name>
    <dbReference type="NCBI Taxonomy" id="2038154"/>
    <lineage>
        <taxon>Eukaryota</taxon>
        <taxon>Metazoa</taxon>
        <taxon>Ecdysozoa</taxon>
        <taxon>Arthropoda</taxon>
        <taxon>Hexapoda</taxon>
        <taxon>Insecta</taxon>
        <taxon>Pterygota</taxon>
        <taxon>Neoptera</taxon>
        <taxon>Endopterygota</taxon>
        <taxon>Coleoptera</taxon>
        <taxon>Polyphaga</taxon>
        <taxon>Elateriformia</taxon>
        <taxon>Elateroidea</taxon>
        <taxon>Elateridae</taxon>
        <taxon>Agrypninae</taxon>
        <taxon>Pyrophorini</taxon>
        <taxon>Ignelater</taxon>
    </lineage>
</organism>
<dbReference type="FunFam" id="1.20.1050.10:FF:000007">
    <property type="entry name" value="Glutathione S-transferase 1-1"/>
    <property type="match status" value="1"/>
</dbReference>
<dbReference type="InterPro" id="IPR010987">
    <property type="entry name" value="Glutathione-S-Trfase_C-like"/>
</dbReference>
<dbReference type="Proteomes" id="UP000801492">
    <property type="component" value="Unassembled WGS sequence"/>
</dbReference>
<evidence type="ECO:0000313" key="2">
    <source>
        <dbReference type="EMBL" id="KAF2901362.1"/>
    </source>
</evidence>
<dbReference type="InterPro" id="IPR036282">
    <property type="entry name" value="Glutathione-S-Trfase_C_sf"/>
</dbReference>
<comment type="caution">
    <text evidence="2">The sequence shown here is derived from an EMBL/GenBank/DDBJ whole genome shotgun (WGS) entry which is preliminary data.</text>
</comment>
<protein>
    <recommendedName>
        <fullName evidence="1">GST C-terminal domain-containing protein</fullName>
    </recommendedName>
</protein>
<proteinExistence type="predicted"/>
<feature type="non-terminal residue" evidence="2">
    <location>
        <position position="1"/>
    </location>
</feature>
<dbReference type="GO" id="GO:0004364">
    <property type="term" value="F:glutathione transferase activity"/>
    <property type="evidence" value="ECO:0007669"/>
    <property type="project" value="TreeGrafter"/>
</dbReference>
<sequence length="102" mass="11159">GPIIREGAKTIPPEKAELVSQAYATLESFLEGKDYFAGDHLTIADLCLASSLSTASSFIPIDKEKQPRLSAWLSRMQALPYYQEANQVGLDKLVGFIKSKLA</sequence>
<reference evidence="2" key="1">
    <citation type="submission" date="2019-08" db="EMBL/GenBank/DDBJ databases">
        <title>The genome of the North American firefly Photinus pyralis.</title>
        <authorList>
            <consortium name="Photinus pyralis genome working group"/>
            <person name="Fallon T.R."/>
            <person name="Sander Lower S.E."/>
            <person name="Weng J.-K."/>
        </authorList>
    </citation>
    <scope>NUCLEOTIDE SEQUENCE</scope>
    <source>
        <strain evidence="2">TRF0915ILg1</strain>
        <tissue evidence="2">Whole body</tissue>
    </source>
</reference>
<evidence type="ECO:0000259" key="1">
    <source>
        <dbReference type="PROSITE" id="PS50405"/>
    </source>
</evidence>
<keyword evidence="3" id="KW-1185">Reference proteome</keyword>
<dbReference type="PANTHER" id="PTHR43969:SF9">
    <property type="entry name" value="GLUTATHIONE S TRANSFERASE D10, ISOFORM A-RELATED"/>
    <property type="match status" value="1"/>
</dbReference>
<accession>A0A8K0GGZ2</accession>
<feature type="domain" description="GST C-terminal" evidence="1">
    <location>
        <begin position="1"/>
        <end position="101"/>
    </location>
</feature>
<dbReference type="CDD" id="cd03177">
    <property type="entry name" value="GST_C_Delta_Epsilon"/>
    <property type="match status" value="1"/>
</dbReference>
<dbReference type="OrthoDB" id="2309723at2759"/>
<dbReference type="InterPro" id="IPR004046">
    <property type="entry name" value="GST_C"/>
</dbReference>
<dbReference type="PANTHER" id="PTHR43969">
    <property type="entry name" value="GLUTATHIONE S TRANSFERASE D10, ISOFORM A-RELATED"/>
    <property type="match status" value="1"/>
</dbReference>
<dbReference type="SUPFAM" id="SSF47616">
    <property type="entry name" value="GST C-terminal domain-like"/>
    <property type="match status" value="1"/>
</dbReference>
<evidence type="ECO:0000313" key="3">
    <source>
        <dbReference type="Proteomes" id="UP000801492"/>
    </source>
</evidence>
<gene>
    <name evidence="2" type="ORF">ILUMI_04820</name>
</gene>
<dbReference type="Gene3D" id="1.20.1050.10">
    <property type="match status" value="1"/>
</dbReference>
<name>A0A8K0GGZ2_IGNLU</name>
<dbReference type="Pfam" id="PF00043">
    <property type="entry name" value="GST_C"/>
    <property type="match status" value="1"/>
</dbReference>